<dbReference type="EMBL" id="CM043016">
    <property type="protein sequence ID" value="KAI4467755.1"/>
    <property type="molecule type" value="Genomic_DNA"/>
</dbReference>
<organism evidence="1 2">
    <name type="scientific">Holotrichia oblita</name>
    <name type="common">Chafer beetle</name>
    <dbReference type="NCBI Taxonomy" id="644536"/>
    <lineage>
        <taxon>Eukaryota</taxon>
        <taxon>Metazoa</taxon>
        <taxon>Ecdysozoa</taxon>
        <taxon>Arthropoda</taxon>
        <taxon>Hexapoda</taxon>
        <taxon>Insecta</taxon>
        <taxon>Pterygota</taxon>
        <taxon>Neoptera</taxon>
        <taxon>Endopterygota</taxon>
        <taxon>Coleoptera</taxon>
        <taxon>Polyphaga</taxon>
        <taxon>Scarabaeiformia</taxon>
        <taxon>Scarabaeidae</taxon>
        <taxon>Melolonthinae</taxon>
        <taxon>Holotrichia</taxon>
    </lineage>
</organism>
<reference evidence="1" key="1">
    <citation type="submission" date="2022-04" db="EMBL/GenBank/DDBJ databases">
        <title>Chromosome-scale genome assembly of Holotrichia oblita Faldermann.</title>
        <authorList>
            <person name="Rongchong L."/>
        </authorList>
    </citation>
    <scope>NUCLEOTIDE SEQUENCE</scope>
    <source>
        <strain evidence="1">81SQS9</strain>
    </source>
</reference>
<accession>A0ACB9TM42</accession>
<evidence type="ECO:0000313" key="2">
    <source>
        <dbReference type="Proteomes" id="UP001056778"/>
    </source>
</evidence>
<keyword evidence="2" id="KW-1185">Reference proteome</keyword>
<name>A0ACB9TM42_HOLOL</name>
<gene>
    <name evidence="1" type="ORF">MML48_2g00003413</name>
</gene>
<protein>
    <submittedName>
        <fullName evidence="1">Condensin</fullName>
    </submittedName>
</protein>
<proteinExistence type="predicted"/>
<sequence length="1273" mass="147289">MAHINFEIPVVVSELLQDNSEHYYVKEAINAKRLPGKLKEAKQLYKEDGIEYIFDYFDTYISVVLNITQLSRDVQVTAFEDLHRATKDLDKSVSYLLSDKDVLTDELRLKYVNLVKMLIYAYVNVTIAVNNKDPSNTVYKKGRSNLADERSINKNDVLLQINSILHQEINLFWDPPVVEEALINQIAEVCYNFIEQSLTIKSDKELCTNMFHIFGTLLTKYRYGSRFVYRIAEVVKSYEHAVPIISEGIKLLVENYNTKSLIREFVKRITEWQTDVMYQNAQATRNCAHVLSEMAKIMPEFMLEEVMYLTEYLNNESYTLRISVINVITEVILTVFSKPDLNNKERSSRDELFDILLDHMMDVSAFVRARVIQNWGRLQKENILRPKMQTEILRKIILHLRDKTSNVRKTAANCVTSFLEHNPFGSELKLKRMQETLEKERNIYEEMKQKHCEPHFQKLKESEEAWEAMKDEIAKIIENNLNDDDNREVNEFNIPKEEIPGIVQTYLQGKKYDEAVKITLQAVESIEAFNDLRDTIAHQNEGEFLLKLIHNFYLDIASQLLSLADTDREDVKNLNKQQELVDYYEDVVKFLKVLETSIQPMRDLLESVNISEMHEAIDFFIATYKFDIDDSLQGILEMLHIMQRPEQDRKVAVTNALKAIFLETDATSMPEHRKIIVDRLINLMETITFDKIDSFKLVIHNWVSEGKLDNNVIECVFQYFIKKHDIPDKISLKALQLLSLIAPAKKSIVTKNLRMISELVFENRGIDNMILFSETCHLITTGTREQQLVTDKSPPFKLKPADPMWTHIVDILCKHFDNVKIHFYNAAAKNAVRLIYTLCSKPDEICEAILNTVSKNIDLPNTEQTDALPCFLLIRLCVLLAEVAVCQLSFLDETVYKEIKRRLYVATEKANTKNKRNVKDYSTASSSRRNATTSASIITDDGEESVLEGAQADDAEADFILNVLENKIVTLPTSLGAFAPLIVTICENPDKYDDECLQCVAVLAMLRLNDADLKVQKITFYTLANLLLRDMLRVKSHIAFMAIFISEDENNELSSMSKNFFNTLSVKDNHLYNVLPDIFSHLVGTKDVDEDQFRFIMKYLINLITSTKHTENLVDRFCIKFMGTEDVYVCRNIAYCLSLLQYNEKAVKKFLENFNSYKHILHDRDVYTFVKQTMNSWNKLVKNDIKAIVTELEDKINSVFQITEDDKNEDKSQPKPVFKKPKAKPVRKHKKRILSHDNDSDGEEEDDTSAISTPSGVRKSNRVRRGSNRSMSD</sequence>
<comment type="caution">
    <text evidence="1">The sequence shown here is derived from an EMBL/GenBank/DDBJ whole genome shotgun (WGS) entry which is preliminary data.</text>
</comment>
<dbReference type="Proteomes" id="UP001056778">
    <property type="component" value="Chromosome 2"/>
</dbReference>
<evidence type="ECO:0000313" key="1">
    <source>
        <dbReference type="EMBL" id="KAI4467755.1"/>
    </source>
</evidence>